<dbReference type="KEGG" id="vgu:HYG85_20360"/>
<evidence type="ECO:0000313" key="2">
    <source>
        <dbReference type="Proteomes" id="UP000677305"/>
    </source>
</evidence>
<organism evidence="1 2">
    <name type="scientific">Vallitalea guaymasensis</name>
    <dbReference type="NCBI Taxonomy" id="1185412"/>
    <lineage>
        <taxon>Bacteria</taxon>
        <taxon>Bacillati</taxon>
        <taxon>Bacillota</taxon>
        <taxon>Clostridia</taxon>
        <taxon>Lachnospirales</taxon>
        <taxon>Vallitaleaceae</taxon>
        <taxon>Vallitalea</taxon>
    </lineage>
</organism>
<protein>
    <submittedName>
        <fullName evidence="1">DUF2971 domain-containing protein</fullName>
    </submittedName>
</protein>
<evidence type="ECO:0000313" key="1">
    <source>
        <dbReference type="EMBL" id="QUH31146.1"/>
    </source>
</evidence>
<sequence length="215" mass="25359">MSFTFTDWKHRIRNRADITGMVTHLTKPSELTFNMSDEEINLKAVGNLIKILEDKRLNGSDTSSGFIVGKRPVVCFQDAPLHGIIQNVEYELEKRNSTQIKKIRYCGIGLSFSKFYVYTYGGRPVIYDNTIEAKKYLPEEHYWRIVNFILETPNPKIIDWTHEREWRVPDEFIFKYNYTHVVLYDKATYDYFLENCSKEIINKLHGITILKSLLM</sequence>
<name>A0A8J8MDY4_9FIRM</name>
<reference evidence="1 2" key="1">
    <citation type="submission" date="2020-07" db="EMBL/GenBank/DDBJ databases">
        <title>Vallitalea guaymasensis genome.</title>
        <authorList>
            <person name="Postec A."/>
        </authorList>
    </citation>
    <scope>NUCLEOTIDE SEQUENCE [LARGE SCALE GENOMIC DNA]</scope>
    <source>
        <strain evidence="1 2">Ra1766G1</strain>
    </source>
</reference>
<proteinExistence type="predicted"/>
<gene>
    <name evidence="1" type="ORF">HYG85_20360</name>
</gene>
<dbReference type="RefSeq" id="WP_212691222.1">
    <property type="nucleotide sequence ID" value="NZ_CP058561.1"/>
</dbReference>
<keyword evidence="2" id="KW-1185">Reference proteome</keyword>
<accession>A0A8J8MDY4</accession>
<dbReference type="AlphaFoldDB" id="A0A8J8MDY4"/>
<dbReference type="Proteomes" id="UP000677305">
    <property type="component" value="Chromosome"/>
</dbReference>
<dbReference type="EMBL" id="CP058561">
    <property type="protein sequence ID" value="QUH31146.1"/>
    <property type="molecule type" value="Genomic_DNA"/>
</dbReference>